<organism evidence="1">
    <name type="scientific">Rhizophora mucronata</name>
    <name type="common">Asiatic mangrove</name>
    <dbReference type="NCBI Taxonomy" id="61149"/>
    <lineage>
        <taxon>Eukaryota</taxon>
        <taxon>Viridiplantae</taxon>
        <taxon>Streptophyta</taxon>
        <taxon>Embryophyta</taxon>
        <taxon>Tracheophyta</taxon>
        <taxon>Spermatophyta</taxon>
        <taxon>Magnoliopsida</taxon>
        <taxon>eudicotyledons</taxon>
        <taxon>Gunneridae</taxon>
        <taxon>Pentapetalae</taxon>
        <taxon>rosids</taxon>
        <taxon>fabids</taxon>
        <taxon>Malpighiales</taxon>
        <taxon>Rhizophoraceae</taxon>
        <taxon>Rhizophora</taxon>
    </lineage>
</organism>
<dbReference type="EMBL" id="GGEC01059220">
    <property type="protein sequence ID" value="MBX39704.1"/>
    <property type="molecule type" value="Transcribed_RNA"/>
</dbReference>
<name>A0A2P2NB48_RHIMU</name>
<reference evidence="1" key="1">
    <citation type="submission" date="2018-02" db="EMBL/GenBank/DDBJ databases">
        <title>Rhizophora mucronata_Transcriptome.</title>
        <authorList>
            <person name="Meera S.P."/>
            <person name="Sreeshan A."/>
            <person name="Augustine A."/>
        </authorList>
    </citation>
    <scope>NUCLEOTIDE SEQUENCE</scope>
    <source>
        <tissue evidence="1">Leaf</tissue>
    </source>
</reference>
<accession>A0A2P2NB48</accession>
<protein>
    <submittedName>
        <fullName evidence="1">Uncharacterized protein</fullName>
    </submittedName>
</protein>
<sequence length="62" mass="7076">MTWTKNEIFMKKNEVLHSMVTRKHTVGSTSITFLTVNCFTHQREVNNNLGTACTIMYLILAG</sequence>
<evidence type="ECO:0000313" key="1">
    <source>
        <dbReference type="EMBL" id="MBX39704.1"/>
    </source>
</evidence>
<proteinExistence type="predicted"/>
<dbReference type="AlphaFoldDB" id="A0A2P2NB48"/>